<reference evidence="1 2" key="1">
    <citation type="journal article" date="2011" name="J. Bacteriol.">
        <title>Complete genome sequence of the plant growth-promoting endophyte Burkholderia phytofirmans strain PsJN.</title>
        <authorList>
            <person name="Weilharter A."/>
            <person name="Mitter B."/>
            <person name="Shin M.V."/>
            <person name="Chain P.S."/>
            <person name="Nowak J."/>
            <person name="Sessitsch A."/>
        </authorList>
    </citation>
    <scope>NUCLEOTIDE SEQUENCE [LARGE SCALE GENOMIC DNA]</scope>
    <source>
        <strain evidence="2">DSM 17436 / LMG 22146 / PsJN</strain>
    </source>
</reference>
<dbReference type="EMBL" id="CP001052">
    <property type="protein sequence ID" value="ACD15253.1"/>
    <property type="molecule type" value="Genomic_DNA"/>
</dbReference>
<name>B2T0E8_PARPJ</name>
<dbReference type="KEGG" id="bpy:Bphyt_0831"/>
<dbReference type="GO" id="GO:0016740">
    <property type="term" value="F:transferase activity"/>
    <property type="evidence" value="ECO:0007669"/>
    <property type="project" value="UniProtKB-KW"/>
</dbReference>
<accession>B2T0E8</accession>
<gene>
    <name evidence="1" type="ordered locus">Bphyt_0831</name>
</gene>
<dbReference type="Gene3D" id="3.40.50.2000">
    <property type="entry name" value="Glycogen Phosphorylase B"/>
    <property type="match status" value="1"/>
</dbReference>
<protein>
    <submittedName>
        <fullName evidence="1">Glycosyl transferase group 1</fullName>
    </submittedName>
</protein>
<dbReference type="SUPFAM" id="SSF53756">
    <property type="entry name" value="UDP-Glycosyltransferase/glycogen phosphorylase"/>
    <property type="match status" value="1"/>
</dbReference>
<keyword evidence="1" id="KW-0808">Transferase</keyword>
<evidence type="ECO:0000313" key="2">
    <source>
        <dbReference type="Proteomes" id="UP000001739"/>
    </source>
</evidence>
<dbReference type="STRING" id="398527.Bphyt_0831"/>
<evidence type="ECO:0000313" key="1">
    <source>
        <dbReference type="EMBL" id="ACD15253.1"/>
    </source>
</evidence>
<sequence length="423" mass="47894">MLTLFSQRHAGSGARVLISATKMVTDAMEQDYVLIVEPNLTGHRWRYAEWIMQACAEAGYPCMLVTECANEDHRLARQITAANRPDQQIAFVDPEERSRNRLPDPNEYWRFHRYFKRVHSIITRMQSIRLVVVPYVDYFFYSLPFLGSPFGKTPWIGITMRSTFHHHKVGIKAPDRPVVNAIKALLFKRAIRTTGLRTLLTIDPTLPEWSARGASKHSAAIAYVADPFPDEHAENPVLARERLGLDPEQRYLLVYGAITERKGIYELVHALTRLEHAPTLIVAGEQDAGTRHFMRNHVRSLNPAPLVLDAFISNDMERDLFSACDAVWLGYKGHYGMSGVLVQAYRFGKPVIATEDGLIGWFSRRCELGPILSDLSSASIGRAITETMTSWPHAPEAMPSAREDLLSRHTLGQFKQTLLQQMA</sequence>
<dbReference type="HOGENOM" id="CLU_703725_0_0_4"/>
<dbReference type="Pfam" id="PF13692">
    <property type="entry name" value="Glyco_trans_1_4"/>
    <property type="match status" value="1"/>
</dbReference>
<proteinExistence type="predicted"/>
<dbReference type="eggNOG" id="COG0438">
    <property type="taxonomic scope" value="Bacteria"/>
</dbReference>
<organism evidence="1 2">
    <name type="scientific">Paraburkholderia phytofirmans (strain DSM 17436 / LMG 22146 / PsJN)</name>
    <name type="common">Burkholderia phytofirmans</name>
    <dbReference type="NCBI Taxonomy" id="398527"/>
    <lineage>
        <taxon>Bacteria</taxon>
        <taxon>Pseudomonadati</taxon>
        <taxon>Pseudomonadota</taxon>
        <taxon>Betaproteobacteria</taxon>
        <taxon>Burkholderiales</taxon>
        <taxon>Burkholderiaceae</taxon>
        <taxon>Paraburkholderia</taxon>
    </lineage>
</organism>
<dbReference type="Proteomes" id="UP000001739">
    <property type="component" value="Chromosome 1"/>
</dbReference>
<dbReference type="AlphaFoldDB" id="B2T0E8"/>